<dbReference type="InterPro" id="IPR000683">
    <property type="entry name" value="Gfo/Idh/MocA-like_OxRdtase_N"/>
</dbReference>
<evidence type="ECO:0000313" key="2">
    <source>
        <dbReference type="EMBL" id="HGZ78741.1"/>
    </source>
</evidence>
<gene>
    <name evidence="2" type="ORF">ENW55_02000</name>
</gene>
<sequence length="400" mass="45439">MRPIKVALVGVGGYGRKYAEQLLTKGERHNVELIGVIDPFAHRSELYQTLLNCKVPIFESLGQFYSSCFADLVVISTPIHLHCEQTCEALLHGSHVLCEKPAAATISEVKSMIRARDESRRIVAVGFQWCHDEAVQKLKRDFLAGRFGNAEKFKALVLWPRDTAYYKRSTWAGRIKVDGKWVLDSVASNATAHFLHFMMFLLGPSMLESALLETVQAELYRANDIENFDTCAMKIRTMNTEILFLASHAVRNKIGPVFELYFENARLYFNHEDFPESTNCFFAVFKDGSRDLYGPVDHASMKKLWDVVDIIRGEEKVYCTLESALSLTRAINCAHLSSEIHDLPVNLKRSDGEPPLVWIEGLDEVLKECFRLDKLPSELRLPWAVKPKEISSDQCEVFVS</sequence>
<dbReference type="GO" id="GO:0000166">
    <property type="term" value="F:nucleotide binding"/>
    <property type="evidence" value="ECO:0007669"/>
    <property type="project" value="InterPro"/>
</dbReference>
<dbReference type="PANTHER" id="PTHR43249">
    <property type="entry name" value="UDP-N-ACETYL-2-AMINO-2-DEOXY-D-GLUCURONATE OXIDASE"/>
    <property type="match status" value="1"/>
</dbReference>
<dbReference type="SUPFAM" id="SSF55347">
    <property type="entry name" value="Glyceraldehyde-3-phosphate dehydrogenase-like, C-terminal domain"/>
    <property type="match status" value="1"/>
</dbReference>
<dbReference type="EMBL" id="DTKQ01000015">
    <property type="protein sequence ID" value="HGZ78741.1"/>
    <property type="molecule type" value="Genomic_DNA"/>
</dbReference>
<proteinExistence type="predicted"/>
<dbReference type="SUPFAM" id="SSF51735">
    <property type="entry name" value="NAD(P)-binding Rossmann-fold domains"/>
    <property type="match status" value="1"/>
</dbReference>
<dbReference type="InterPro" id="IPR036291">
    <property type="entry name" value="NAD(P)-bd_dom_sf"/>
</dbReference>
<dbReference type="Gene3D" id="3.40.50.720">
    <property type="entry name" value="NAD(P)-binding Rossmann-like Domain"/>
    <property type="match status" value="1"/>
</dbReference>
<dbReference type="Gene3D" id="3.30.360.10">
    <property type="entry name" value="Dihydrodipicolinate Reductase, domain 2"/>
    <property type="match status" value="1"/>
</dbReference>
<feature type="domain" description="Gfo/Idh/MocA-like oxidoreductase N-terminal" evidence="1">
    <location>
        <begin position="4"/>
        <end position="127"/>
    </location>
</feature>
<accession>A0A832I578</accession>
<dbReference type="AlphaFoldDB" id="A0A832I578"/>
<protein>
    <submittedName>
        <fullName evidence="2">Gfo/Idh/MocA family oxidoreductase</fullName>
    </submittedName>
</protein>
<organism evidence="2">
    <name type="scientific">Pseudothermotoga hypogea</name>
    <dbReference type="NCBI Taxonomy" id="57487"/>
    <lineage>
        <taxon>Bacteria</taxon>
        <taxon>Thermotogati</taxon>
        <taxon>Thermotogota</taxon>
        <taxon>Thermotogae</taxon>
        <taxon>Thermotogales</taxon>
        <taxon>Thermotogaceae</taxon>
        <taxon>Pseudothermotoga</taxon>
    </lineage>
</organism>
<name>A0A832I578_9THEM</name>
<evidence type="ECO:0000259" key="1">
    <source>
        <dbReference type="Pfam" id="PF01408"/>
    </source>
</evidence>
<reference evidence="2" key="1">
    <citation type="journal article" date="2020" name="mSystems">
        <title>Genome- and Community-Level Interaction Insights into Carbon Utilization and Element Cycling Functions of Hydrothermarchaeota in Hydrothermal Sediment.</title>
        <authorList>
            <person name="Zhou Z."/>
            <person name="Liu Y."/>
            <person name="Xu W."/>
            <person name="Pan J."/>
            <person name="Luo Z.H."/>
            <person name="Li M."/>
        </authorList>
    </citation>
    <scope>NUCLEOTIDE SEQUENCE [LARGE SCALE GENOMIC DNA]</scope>
    <source>
        <strain evidence="2">SpSt-86</strain>
    </source>
</reference>
<dbReference type="Pfam" id="PF01408">
    <property type="entry name" value="GFO_IDH_MocA"/>
    <property type="match status" value="1"/>
</dbReference>
<comment type="caution">
    <text evidence="2">The sequence shown here is derived from an EMBL/GenBank/DDBJ whole genome shotgun (WGS) entry which is preliminary data.</text>
</comment>
<dbReference type="PANTHER" id="PTHR43249:SF1">
    <property type="entry name" value="D-GLUCOSIDE 3-DEHYDROGENASE"/>
    <property type="match status" value="1"/>
</dbReference>
<dbReference type="InterPro" id="IPR052515">
    <property type="entry name" value="Gfo/Idh/MocA_Oxidoreductase"/>
</dbReference>